<evidence type="ECO:0000313" key="2">
    <source>
        <dbReference type="EMBL" id="SVC72545.1"/>
    </source>
</evidence>
<name>A0A382PIR8_9ZZZZ</name>
<reference evidence="2" key="1">
    <citation type="submission" date="2018-05" db="EMBL/GenBank/DDBJ databases">
        <authorList>
            <person name="Lanie J.A."/>
            <person name="Ng W.-L."/>
            <person name="Kazmierczak K.M."/>
            <person name="Andrzejewski T.M."/>
            <person name="Davidsen T.M."/>
            <person name="Wayne K.J."/>
            <person name="Tettelin H."/>
            <person name="Glass J.I."/>
            <person name="Rusch D."/>
            <person name="Podicherti R."/>
            <person name="Tsui H.-C.T."/>
            <person name="Winkler M.E."/>
        </authorList>
    </citation>
    <scope>NUCLEOTIDE SEQUENCE</scope>
</reference>
<protein>
    <submittedName>
        <fullName evidence="2">Uncharacterized protein</fullName>
    </submittedName>
</protein>
<sequence length="50" mass="5410">IKLAEGELEKLELASEEKEEEAPGEDVQEQAGERSSAAEPGDDILENPDN</sequence>
<feature type="compositionally biased region" description="Basic and acidic residues" evidence="1">
    <location>
        <begin position="1"/>
        <end position="16"/>
    </location>
</feature>
<feature type="compositionally biased region" description="Acidic residues" evidence="1">
    <location>
        <begin position="40"/>
        <end position="50"/>
    </location>
</feature>
<organism evidence="2">
    <name type="scientific">marine metagenome</name>
    <dbReference type="NCBI Taxonomy" id="408172"/>
    <lineage>
        <taxon>unclassified sequences</taxon>
        <taxon>metagenomes</taxon>
        <taxon>ecological metagenomes</taxon>
    </lineage>
</organism>
<dbReference type="EMBL" id="UINC01107287">
    <property type="protein sequence ID" value="SVC72545.1"/>
    <property type="molecule type" value="Genomic_DNA"/>
</dbReference>
<accession>A0A382PIR8</accession>
<feature type="region of interest" description="Disordered" evidence="1">
    <location>
        <begin position="1"/>
        <end position="50"/>
    </location>
</feature>
<gene>
    <name evidence="2" type="ORF">METZ01_LOCUS325399</name>
</gene>
<evidence type="ECO:0000256" key="1">
    <source>
        <dbReference type="SAM" id="MobiDB-lite"/>
    </source>
</evidence>
<proteinExistence type="predicted"/>
<feature type="compositionally biased region" description="Acidic residues" evidence="1">
    <location>
        <begin position="17"/>
        <end position="28"/>
    </location>
</feature>
<dbReference type="AlphaFoldDB" id="A0A382PIR8"/>
<feature type="non-terminal residue" evidence="2">
    <location>
        <position position="1"/>
    </location>
</feature>